<dbReference type="GO" id="GO:0005829">
    <property type="term" value="C:cytosol"/>
    <property type="evidence" value="ECO:0007669"/>
    <property type="project" value="TreeGrafter"/>
</dbReference>
<dbReference type="SUPFAM" id="SSF56784">
    <property type="entry name" value="HAD-like"/>
    <property type="match status" value="1"/>
</dbReference>
<dbReference type="EC" id="3.1.3.18" evidence="4"/>
<dbReference type="OrthoDB" id="9793014at2"/>
<accession>A0A1Y5S6Z7</accession>
<dbReference type="SFLD" id="SFLDG01129">
    <property type="entry name" value="C1.5:_HAD__Beta-PGM__Phosphata"/>
    <property type="match status" value="1"/>
</dbReference>
<dbReference type="InterPro" id="IPR036412">
    <property type="entry name" value="HAD-like_sf"/>
</dbReference>
<dbReference type="Gene3D" id="1.10.150.240">
    <property type="entry name" value="Putative phosphatase, domain 2"/>
    <property type="match status" value="1"/>
</dbReference>
<protein>
    <recommendedName>
        <fullName evidence="4">phosphoglycolate phosphatase</fullName>
        <ecNumber evidence="4">3.1.3.18</ecNumber>
    </recommendedName>
</protein>
<dbReference type="RefSeq" id="WP_085795116.1">
    <property type="nucleotide sequence ID" value="NZ_FWFO01000001.1"/>
</dbReference>
<reference evidence="5 6" key="1">
    <citation type="submission" date="2017-03" db="EMBL/GenBank/DDBJ databases">
        <authorList>
            <person name="Afonso C.L."/>
            <person name="Miller P.J."/>
            <person name="Scott M.A."/>
            <person name="Spackman E."/>
            <person name="Goraichik I."/>
            <person name="Dimitrov K.M."/>
            <person name="Suarez D.L."/>
            <person name="Swayne D.E."/>
        </authorList>
    </citation>
    <scope>NUCLEOTIDE SEQUENCE [LARGE SCALE GENOMIC DNA]</scope>
    <source>
        <strain evidence="5 6">CECT 7639</strain>
    </source>
</reference>
<evidence type="ECO:0000313" key="6">
    <source>
        <dbReference type="Proteomes" id="UP000193077"/>
    </source>
</evidence>
<dbReference type="InterPro" id="IPR050155">
    <property type="entry name" value="HAD-like_hydrolase_sf"/>
</dbReference>
<name>A0A1Y5S6Z7_9RHOB</name>
<dbReference type="InterPro" id="IPR006439">
    <property type="entry name" value="HAD-SF_hydro_IA"/>
</dbReference>
<keyword evidence="5" id="KW-0378">Hydrolase</keyword>
<evidence type="ECO:0000256" key="4">
    <source>
        <dbReference type="ARBA" id="ARBA00013078"/>
    </source>
</evidence>
<evidence type="ECO:0000256" key="3">
    <source>
        <dbReference type="ARBA" id="ARBA00006171"/>
    </source>
</evidence>
<dbReference type="NCBIfam" id="TIGR01549">
    <property type="entry name" value="HAD-SF-IA-v1"/>
    <property type="match status" value="1"/>
</dbReference>
<dbReference type="Gene3D" id="3.40.50.1000">
    <property type="entry name" value="HAD superfamily/HAD-like"/>
    <property type="match status" value="1"/>
</dbReference>
<dbReference type="PANTHER" id="PTHR43434:SF1">
    <property type="entry name" value="PHOSPHOGLYCOLATE PHOSPHATASE"/>
    <property type="match status" value="1"/>
</dbReference>
<dbReference type="PANTHER" id="PTHR43434">
    <property type="entry name" value="PHOSPHOGLYCOLATE PHOSPHATASE"/>
    <property type="match status" value="1"/>
</dbReference>
<dbReference type="PRINTS" id="PR00413">
    <property type="entry name" value="HADHALOGNASE"/>
</dbReference>
<dbReference type="GO" id="GO:0008967">
    <property type="term" value="F:phosphoglycolate phosphatase activity"/>
    <property type="evidence" value="ECO:0007669"/>
    <property type="project" value="UniProtKB-EC"/>
</dbReference>
<sequence>MQTVIFDLDGTLADTSGDLLAAANHCFRDMGHGDVLIPGQDAGIALRGGRMMLTRGLERLGALEQATVDRYYPVLLEAYAEAIDTHTFLYPGAMDAVERLKVLGYGVGICTNKPEGLAELLMQRLGARDAFASLIGADTLPVRKPDPEPLREAARQAGGHPDHCLLIGDSDTDRNTSRAAGVPSILVTFGPSGADMAALEPEALLEDYADLPDLVGRVLSAKTENAALGNVN</sequence>
<evidence type="ECO:0000256" key="2">
    <source>
        <dbReference type="ARBA" id="ARBA00004818"/>
    </source>
</evidence>
<comment type="pathway">
    <text evidence="2">Organic acid metabolism; glycolate biosynthesis; glycolate from 2-phosphoglycolate: step 1/1.</text>
</comment>
<comment type="catalytic activity">
    <reaction evidence="1">
        <text>2-phosphoglycolate + H2O = glycolate + phosphate</text>
        <dbReference type="Rhea" id="RHEA:14369"/>
        <dbReference type="ChEBI" id="CHEBI:15377"/>
        <dbReference type="ChEBI" id="CHEBI:29805"/>
        <dbReference type="ChEBI" id="CHEBI:43474"/>
        <dbReference type="ChEBI" id="CHEBI:58033"/>
        <dbReference type="EC" id="3.1.3.18"/>
    </reaction>
</comment>
<proteinExistence type="inferred from homology"/>
<dbReference type="Pfam" id="PF00702">
    <property type="entry name" value="Hydrolase"/>
    <property type="match status" value="1"/>
</dbReference>
<organism evidence="5 6">
    <name type="scientific">Falsiruegeria litorea R37</name>
    <dbReference type="NCBI Taxonomy" id="1200284"/>
    <lineage>
        <taxon>Bacteria</taxon>
        <taxon>Pseudomonadati</taxon>
        <taxon>Pseudomonadota</taxon>
        <taxon>Alphaproteobacteria</taxon>
        <taxon>Rhodobacterales</taxon>
        <taxon>Roseobacteraceae</taxon>
        <taxon>Falsiruegeria</taxon>
    </lineage>
</organism>
<dbReference type="InterPro" id="IPR023214">
    <property type="entry name" value="HAD_sf"/>
</dbReference>
<gene>
    <name evidence="5" type="primary">cbbZC_1</name>
    <name evidence="5" type="ORF">TRL7639_01514</name>
</gene>
<evidence type="ECO:0000313" key="5">
    <source>
        <dbReference type="EMBL" id="SLN33821.1"/>
    </source>
</evidence>
<dbReference type="InterPro" id="IPR023198">
    <property type="entry name" value="PGP-like_dom2"/>
</dbReference>
<dbReference type="AlphaFoldDB" id="A0A1Y5S6Z7"/>
<evidence type="ECO:0000256" key="1">
    <source>
        <dbReference type="ARBA" id="ARBA00000830"/>
    </source>
</evidence>
<dbReference type="Proteomes" id="UP000193077">
    <property type="component" value="Unassembled WGS sequence"/>
</dbReference>
<keyword evidence="6" id="KW-1185">Reference proteome</keyword>
<dbReference type="SFLD" id="SFLDS00003">
    <property type="entry name" value="Haloacid_Dehalogenase"/>
    <property type="match status" value="1"/>
</dbReference>
<dbReference type="GO" id="GO:0006281">
    <property type="term" value="P:DNA repair"/>
    <property type="evidence" value="ECO:0007669"/>
    <property type="project" value="TreeGrafter"/>
</dbReference>
<dbReference type="EMBL" id="FWFO01000001">
    <property type="protein sequence ID" value="SLN33821.1"/>
    <property type="molecule type" value="Genomic_DNA"/>
</dbReference>
<comment type="similarity">
    <text evidence="3">Belongs to the HAD-like hydrolase superfamily. CbbY/CbbZ/Gph/YieH family.</text>
</comment>